<sequence length="341" mass="38020">MTFGTSPAASTATQGTNPPVCQNCTTSTTPLWRRDEAGSVLCNACGLFLKLHRRPRPHYLKSDVIKSRNRVKNSGANKKKSLFDNAPSVVPAPPSTSNGHHTPRSEPGTPPPQHSYPASSLHQYQTSRLPQARSVSPQSRSSTPTLPPPSAIFDPVLLLNHSPHITSTPRPQSRSPPPTLPALNLLTNPSPPQHYHPSHLSRHQRQQQQQRHTSAPAPSPPPSQPLHLEPTSSPSSSALLAENSKLKTRVAELELVNDLYRSKVTELDASEQNARRSEQVRKEVEEQLRKMLAEGRRREEDLRRRVEELEMRGSRRASPEDRDASEDERRRKRVRVTDLTA</sequence>
<dbReference type="Pfam" id="PF00320">
    <property type="entry name" value="GATA"/>
    <property type="match status" value="1"/>
</dbReference>
<keyword evidence="2" id="KW-0479">Metal-binding</keyword>
<evidence type="ECO:0000256" key="4">
    <source>
        <dbReference type="ARBA" id="ARBA00022833"/>
    </source>
</evidence>
<dbReference type="Pfam" id="PF25026">
    <property type="entry name" value="Asd-4"/>
    <property type="match status" value="1"/>
</dbReference>
<evidence type="ECO:0000256" key="1">
    <source>
        <dbReference type="ARBA" id="ARBA00004123"/>
    </source>
</evidence>
<evidence type="ECO:0000256" key="6">
    <source>
        <dbReference type="ARBA" id="ARBA00023163"/>
    </source>
</evidence>
<feature type="compositionally biased region" description="Basic and acidic residues" evidence="9">
    <location>
        <begin position="273"/>
        <end position="322"/>
    </location>
</feature>
<feature type="compositionally biased region" description="Basic residues" evidence="9">
    <location>
        <begin position="196"/>
        <end position="205"/>
    </location>
</feature>
<dbReference type="PANTHER" id="PTHR10071:SF338">
    <property type="entry name" value="GATA-TYPE DOMAIN-CONTAINING PROTEIN"/>
    <property type="match status" value="1"/>
</dbReference>
<dbReference type="GO" id="GO:0045944">
    <property type="term" value="P:positive regulation of transcription by RNA polymerase II"/>
    <property type="evidence" value="ECO:0007669"/>
    <property type="project" value="TreeGrafter"/>
</dbReference>
<evidence type="ECO:0000256" key="9">
    <source>
        <dbReference type="SAM" id="MobiDB-lite"/>
    </source>
</evidence>
<dbReference type="OrthoDB" id="515401at2759"/>
<dbReference type="InParanoid" id="A0A4S2N3T5"/>
<dbReference type="Gene3D" id="3.30.50.10">
    <property type="entry name" value="Erythroid Transcription Factor GATA-1, subunit A"/>
    <property type="match status" value="1"/>
</dbReference>
<proteinExistence type="predicted"/>
<evidence type="ECO:0000256" key="2">
    <source>
        <dbReference type="ARBA" id="ARBA00022723"/>
    </source>
</evidence>
<dbReference type="GO" id="GO:0000981">
    <property type="term" value="F:DNA-binding transcription factor activity, RNA polymerase II-specific"/>
    <property type="evidence" value="ECO:0007669"/>
    <property type="project" value="TreeGrafter"/>
</dbReference>
<protein>
    <recommendedName>
        <fullName evidence="10">GATA-type domain-containing protein</fullName>
    </recommendedName>
</protein>
<keyword evidence="3 8" id="KW-0863">Zinc-finger</keyword>
<keyword evidence="12" id="KW-1185">Reference proteome</keyword>
<evidence type="ECO:0000313" key="12">
    <source>
        <dbReference type="Proteomes" id="UP000298138"/>
    </source>
</evidence>
<dbReference type="PANTHER" id="PTHR10071">
    <property type="entry name" value="TRANSCRIPTION FACTOR GATA FAMILY MEMBER"/>
    <property type="match status" value="1"/>
</dbReference>
<dbReference type="PROSITE" id="PS00344">
    <property type="entry name" value="GATA_ZN_FINGER_1"/>
    <property type="match status" value="1"/>
</dbReference>
<evidence type="ECO:0000256" key="8">
    <source>
        <dbReference type="PROSITE-ProRule" id="PRU00094"/>
    </source>
</evidence>
<evidence type="ECO:0000313" key="11">
    <source>
        <dbReference type="EMBL" id="TGZ83716.1"/>
    </source>
</evidence>
<evidence type="ECO:0000256" key="5">
    <source>
        <dbReference type="ARBA" id="ARBA00023015"/>
    </source>
</evidence>
<dbReference type="CDD" id="cd00202">
    <property type="entry name" value="ZnF_GATA"/>
    <property type="match status" value="1"/>
</dbReference>
<dbReference type="PROSITE" id="PS50114">
    <property type="entry name" value="GATA_ZN_FINGER_2"/>
    <property type="match status" value="1"/>
</dbReference>
<gene>
    <name evidence="11" type="ORF">EX30DRAFT_369045</name>
</gene>
<feature type="compositionally biased region" description="Low complexity" evidence="9">
    <location>
        <begin position="229"/>
        <end position="241"/>
    </location>
</feature>
<feature type="region of interest" description="Disordered" evidence="9">
    <location>
        <begin position="70"/>
        <end position="241"/>
    </location>
</feature>
<dbReference type="InterPro" id="IPR013088">
    <property type="entry name" value="Znf_NHR/GATA"/>
</dbReference>
<dbReference type="GO" id="GO:0000978">
    <property type="term" value="F:RNA polymerase II cis-regulatory region sequence-specific DNA binding"/>
    <property type="evidence" value="ECO:0007669"/>
    <property type="project" value="TreeGrafter"/>
</dbReference>
<feature type="domain" description="GATA-type" evidence="10">
    <location>
        <begin position="21"/>
        <end position="68"/>
    </location>
</feature>
<dbReference type="PRINTS" id="PR00619">
    <property type="entry name" value="GATAZNFINGER"/>
</dbReference>
<keyword evidence="5" id="KW-0805">Transcription regulation</keyword>
<dbReference type="STRING" id="341454.A0A4S2N3T5"/>
<dbReference type="InterPro" id="IPR056998">
    <property type="entry name" value="Asd-4/GZF3_helical"/>
</dbReference>
<dbReference type="GO" id="GO:0005634">
    <property type="term" value="C:nucleus"/>
    <property type="evidence" value="ECO:0007669"/>
    <property type="project" value="UniProtKB-SubCell"/>
</dbReference>
<organism evidence="11 12">
    <name type="scientific">Ascodesmis nigricans</name>
    <dbReference type="NCBI Taxonomy" id="341454"/>
    <lineage>
        <taxon>Eukaryota</taxon>
        <taxon>Fungi</taxon>
        <taxon>Dikarya</taxon>
        <taxon>Ascomycota</taxon>
        <taxon>Pezizomycotina</taxon>
        <taxon>Pezizomycetes</taxon>
        <taxon>Pezizales</taxon>
        <taxon>Ascodesmidaceae</taxon>
        <taxon>Ascodesmis</taxon>
    </lineage>
</organism>
<dbReference type="GO" id="GO:0008270">
    <property type="term" value="F:zinc ion binding"/>
    <property type="evidence" value="ECO:0007669"/>
    <property type="project" value="UniProtKB-KW"/>
</dbReference>
<evidence type="ECO:0000256" key="7">
    <source>
        <dbReference type="ARBA" id="ARBA00023242"/>
    </source>
</evidence>
<dbReference type="FunFam" id="3.30.50.10:FF:000007">
    <property type="entry name" value="Nitrogen regulatory AreA, N-terminal"/>
    <property type="match status" value="1"/>
</dbReference>
<evidence type="ECO:0000259" key="10">
    <source>
        <dbReference type="PROSITE" id="PS50114"/>
    </source>
</evidence>
<feature type="region of interest" description="Disordered" evidence="9">
    <location>
        <begin position="1"/>
        <end position="21"/>
    </location>
</feature>
<keyword evidence="7" id="KW-0539">Nucleus</keyword>
<dbReference type="SMART" id="SM00401">
    <property type="entry name" value="ZnF_GATA"/>
    <property type="match status" value="1"/>
</dbReference>
<feature type="compositionally biased region" description="Polar residues" evidence="9">
    <location>
        <begin position="116"/>
        <end position="135"/>
    </location>
</feature>
<keyword evidence="6" id="KW-0804">Transcription</keyword>
<dbReference type="AlphaFoldDB" id="A0A4S2N3T5"/>
<evidence type="ECO:0000256" key="3">
    <source>
        <dbReference type="ARBA" id="ARBA00022771"/>
    </source>
</evidence>
<comment type="subcellular location">
    <subcellularLocation>
        <location evidence="1">Nucleus</location>
    </subcellularLocation>
</comment>
<keyword evidence="4" id="KW-0862">Zinc</keyword>
<reference evidence="11 12" key="1">
    <citation type="submission" date="2019-04" db="EMBL/GenBank/DDBJ databases">
        <title>Comparative genomics and transcriptomics to analyze fruiting body development in filamentous ascomycetes.</title>
        <authorList>
            <consortium name="DOE Joint Genome Institute"/>
            <person name="Lutkenhaus R."/>
            <person name="Traeger S."/>
            <person name="Breuer J."/>
            <person name="Kuo A."/>
            <person name="Lipzen A."/>
            <person name="Pangilinan J."/>
            <person name="Dilworth D."/>
            <person name="Sandor L."/>
            <person name="Poggeler S."/>
            <person name="Barry K."/>
            <person name="Grigoriev I.V."/>
            <person name="Nowrousian M."/>
        </authorList>
    </citation>
    <scope>NUCLEOTIDE SEQUENCE [LARGE SCALE GENOMIC DNA]</scope>
    <source>
        <strain evidence="11 12">CBS 389.68</strain>
    </source>
</reference>
<feature type="compositionally biased region" description="Low complexity" evidence="9">
    <location>
        <begin position="206"/>
        <end position="216"/>
    </location>
</feature>
<dbReference type="InterPro" id="IPR000679">
    <property type="entry name" value="Znf_GATA"/>
</dbReference>
<dbReference type="SUPFAM" id="SSF57716">
    <property type="entry name" value="Glucocorticoid receptor-like (DNA-binding domain)"/>
    <property type="match status" value="1"/>
</dbReference>
<dbReference type="EMBL" id="ML220113">
    <property type="protein sequence ID" value="TGZ83716.1"/>
    <property type="molecule type" value="Genomic_DNA"/>
</dbReference>
<dbReference type="InterPro" id="IPR039355">
    <property type="entry name" value="Transcription_factor_GATA"/>
</dbReference>
<feature type="region of interest" description="Disordered" evidence="9">
    <location>
        <begin position="261"/>
        <end position="341"/>
    </location>
</feature>
<dbReference type="GO" id="GO:0000122">
    <property type="term" value="P:negative regulation of transcription by RNA polymerase II"/>
    <property type="evidence" value="ECO:0007669"/>
    <property type="project" value="TreeGrafter"/>
</dbReference>
<name>A0A4S2N3T5_9PEZI</name>
<accession>A0A4S2N3T5</accession>
<dbReference type="Proteomes" id="UP000298138">
    <property type="component" value="Unassembled WGS sequence"/>
</dbReference>